<evidence type="ECO:0000256" key="8">
    <source>
        <dbReference type="SAM" id="Phobius"/>
    </source>
</evidence>
<keyword evidence="4" id="KW-1003">Cell membrane</keyword>
<dbReference type="RefSeq" id="XP_001383301.2">
    <property type="nucleotide sequence ID" value="XM_001383264.1"/>
</dbReference>
<feature type="transmembrane region" description="Helical" evidence="8">
    <location>
        <begin position="73"/>
        <end position="94"/>
    </location>
</feature>
<keyword evidence="6 8" id="KW-1133">Transmembrane helix</keyword>
<sequence>NFSPVYYVSIMGTGASSNILYNFPYPAHWLQVCGWIMFSIAVLLLISTSFMTLAGFYYHPKRIVSYHTDPNDAVYMGCYVMGYITIINFVHLVLGTRHIAFVWALWWIAIFMAVYTASIIVFLSIFSKLNKNYDPQEVTAIFLLPIVTLTVASSNGHLLTPTLPTLQQQIITELVSLMIWMISIALAFIVITIYFARLIIYKIPTTDMIFSSWLPVGFLGQSSYSILLFGVNMFKLIPDPYLGHSFLVTSALVALFLMSFGYFMVFIAVSSLLSKTKPFAKNPNTAYTTTFGTIRWSKYWWAVTFPCGTMSLSNLEISKGFVGNYELPFFRVMSCIFALGMLTITVTCLVGIVIYIVKRVARLFDKLDHKSIV</sequence>
<name>A3LQU9_PICST</name>
<dbReference type="Pfam" id="PF03595">
    <property type="entry name" value="SLAC1"/>
    <property type="match status" value="1"/>
</dbReference>
<keyword evidence="7 8" id="KW-0472">Membrane</keyword>
<dbReference type="GO" id="GO:0005886">
    <property type="term" value="C:plasma membrane"/>
    <property type="evidence" value="ECO:0007669"/>
    <property type="project" value="UniProtKB-SubCell"/>
</dbReference>
<dbReference type="InterPro" id="IPR051629">
    <property type="entry name" value="Sulfite_efflux_TDT"/>
</dbReference>
<dbReference type="InterPro" id="IPR004695">
    <property type="entry name" value="SLAC1/Mae1/Ssu1/TehA"/>
</dbReference>
<organism evidence="9 10">
    <name type="scientific">Scheffersomyces stipitis (strain ATCC 58785 / CBS 6054 / NBRC 10063 / NRRL Y-11545)</name>
    <name type="common">Yeast</name>
    <name type="synonym">Pichia stipitis</name>
    <dbReference type="NCBI Taxonomy" id="322104"/>
    <lineage>
        <taxon>Eukaryota</taxon>
        <taxon>Fungi</taxon>
        <taxon>Dikarya</taxon>
        <taxon>Ascomycota</taxon>
        <taxon>Saccharomycotina</taxon>
        <taxon>Pichiomycetes</taxon>
        <taxon>Debaryomycetaceae</taxon>
        <taxon>Scheffersomyces</taxon>
    </lineage>
</organism>
<evidence type="ECO:0000256" key="2">
    <source>
        <dbReference type="ARBA" id="ARBA00008566"/>
    </source>
</evidence>
<reference evidence="9 10" key="1">
    <citation type="journal article" date="2007" name="Nat. Biotechnol.">
        <title>Genome sequence of the lignocellulose-bioconverting and xylose-fermenting yeast Pichia stipitis.</title>
        <authorList>
            <person name="Jeffries T.W."/>
            <person name="Grigoriev I.V."/>
            <person name="Grimwood J."/>
            <person name="Laplaza J.M."/>
            <person name="Aerts A."/>
            <person name="Salamov A."/>
            <person name="Schmutz J."/>
            <person name="Lindquist E."/>
            <person name="Dehal P."/>
            <person name="Shapiro H."/>
            <person name="Jin Y.S."/>
            <person name="Passoth V."/>
            <person name="Richardson P.M."/>
        </authorList>
    </citation>
    <scope>NUCLEOTIDE SEQUENCE [LARGE SCALE GENOMIC DNA]</scope>
    <source>
        <strain evidence="10">ATCC 58785 / CBS 6054 / NBRC 10063 / NRRL Y-11545</strain>
    </source>
</reference>
<dbReference type="eggNOG" id="ENOG502QT02">
    <property type="taxonomic scope" value="Eukaryota"/>
</dbReference>
<feature type="transmembrane region" description="Helical" evidence="8">
    <location>
        <begin position="212"/>
        <end position="234"/>
    </location>
</feature>
<evidence type="ECO:0000256" key="5">
    <source>
        <dbReference type="ARBA" id="ARBA00022692"/>
    </source>
</evidence>
<dbReference type="AlphaFoldDB" id="A3LQU9"/>
<protein>
    <submittedName>
        <fullName evidence="9">Putative plasma membrane sulfite pump</fullName>
    </submittedName>
</protein>
<dbReference type="OMA" id="WIIDAVI"/>
<dbReference type="EMBL" id="CP000497">
    <property type="protein sequence ID" value="ABN65272.2"/>
    <property type="molecule type" value="Genomic_DNA"/>
</dbReference>
<evidence type="ECO:0000256" key="7">
    <source>
        <dbReference type="ARBA" id="ARBA00023136"/>
    </source>
</evidence>
<feature type="transmembrane region" description="Helical" evidence="8">
    <location>
        <begin position="246"/>
        <end position="273"/>
    </location>
</feature>
<comment type="similarity">
    <text evidence="2">Belongs to the tellurite-resistance/dicarboxylate transporter (TDT) family.</text>
</comment>
<dbReference type="GO" id="GO:0000319">
    <property type="term" value="F:sulfite transmembrane transporter activity"/>
    <property type="evidence" value="ECO:0007669"/>
    <property type="project" value="TreeGrafter"/>
</dbReference>
<evidence type="ECO:0000256" key="1">
    <source>
        <dbReference type="ARBA" id="ARBA00004651"/>
    </source>
</evidence>
<dbReference type="PANTHER" id="PTHR31686">
    <property type="match status" value="1"/>
</dbReference>
<feature type="transmembrane region" description="Helical" evidence="8">
    <location>
        <begin position="100"/>
        <end position="126"/>
    </location>
</feature>
<feature type="non-terminal residue" evidence="9">
    <location>
        <position position="1"/>
    </location>
</feature>
<dbReference type="HOGENOM" id="CLU_030057_6_2_1"/>
<accession>A3LQU9</accession>
<dbReference type="CDD" id="cd09318">
    <property type="entry name" value="TDT_SSU1"/>
    <property type="match status" value="1"/>
</dbReference>
<dbReference type="Gene3D" id="1.50.10.150">
    <property type="entry name" value="Voltage-dependent anion channel"/>
    <property type="match status" value="1"/>
</dbReference>
<evidence type="ECO:0000256" key="6">
    <source>
        <dbReference type="ARBA" id="ARBA00022989"/>
    </source>
</evidence>
<evidence type="ECO:0000256" key="3">
    <source>
        <dbReference type="ARBA" id="ARBA00022448"/>
    </source>
</evidence>
<gene>
    <name evidence="9" type="ORF">PICST_44239</name>
</gene>
<dbReference type="InterPro" id="IPR038665">
    <property type="entry name" value="Voltage-dep_anion_channel_sf"/>
</dbReference>
<evidence type="ECO:0000313" key="10">
    <source>
        <dbReference type="Proteomes" id="UP000002258"/>
    </source>
</evidence>
<comment type="subcellular location">
    <subcellularLocation>
        <location evidence="1">Cell membrane</location>
        <topology evidence="1">Multi-pass membrane protein</topology>
    </subcellularLocation>
</comment>
<dbReference type="FunCoup" id="A3LQU9">
    <property type="interactions" value="47"/>
</dbReference>
<evidence type="ECO:0000313" key="9">
    <source>
        <dbReference type="EMBL" id="ABN65272.2"/>
    </source>
</evidence>
<feature type="transmembrane region" description="Helical" evidence="8">
    <location>
        <begin position="178"/>
        <end position="200"/>
    </location>
</feature>
<dbReference type="GeneID" id="4838245"/>
<evidence type="ECO:0000256" key="4">
    <source>
        <dbReference type="ARBA" id="ARBA00022475"/>
    </source>
</evidence>
<feature type="transmembrane region" description="Helical" evidence="8">
    <location>
        <begin position="138"/>
        <end position="158"/>
    </location>
</feature>
<feature type="transmembrane region" description="Helical" evidence="8">
    <location>
        <begin position="329"/>
        <end position="357"/>
    </location>
</feature>
<dbReference type="PANTHER" id="PTHR31686:SF1">
    <property type="entry name" value="SULFITE EFFLUX PUMP SSU1"/>
    <property type="match status" value="1"/>
</dbReference>
<dbReference type="KEGG" id="pic:PICST_44239"/>
<dbReference type="OrthoDB" id="1099at2759"/>
<feature type="transmembrane region" description="Helical" evidence="8">
    <location>
        <begin position="29"/>
        <end position="53"/>
    </location>
</feature>
<dbReference type="InParanoid" id="A3LQU9"/>
<keyword evidence="3" id="KW-0813">Transport</keyword>
<dbReference type="Proteomes" id="UP000002258">
    <property type="component" value="Chromosome 3"/>
</dbReference>
<proteinExistence type="inferred from homology"/>
<keyword evidence="10" id="KW-1185">Reference proteome</keyword>
<keyword evidence="5 8" id="KW-0812">Transmembrane</keyword>